<organism evidence="1 2">
    <name type="scientific">Oceanobacillus longus</name>
    <dbReference type="NCBI Taxonomy" id="930120"/>
    <lineage>
        <taxon>Bacteria</taxon>
        <taxon>Bacillati</taxon>
        <taxon>Bacillota</taxon>
        <taxon>Bacilli</taxon>
        <taxon>Bacillales</taxon>
        <taxon>Bacillaceae</taxon>
        <taxon>Oceanobacillus</taxon>
    </lineage>
</organism>
<protein>
    <recommendedName>
        <fullName evidence="3">Transcriptional regulator</fullName>
    </recommendedName>
</protein>
<dbReference type="EMBL" id="JBHSAO010000001">
    <property type="protein sequence ID" value="MFC4022363.1"/>
    <property type="molecule type" value="Genomic_DNA"/>
</dbReference>
<accession>A0ABV8GU64</accession>
<sequence>MMENMCLTAYRGYLSICERYGMESVNFYHFVQELTEDQISEYSKLAV</sequence>
<keyword evidence="2" id="KW-1185">Reference proteome</keyword>
<dbReference type="RefSeq" id="WP_379494879.1">
    <property type="nucleotide sequence ID" value="NZ_JBHSAO010000001.1"/>
</dbReference>
<evidence type="ECO:0000313" key="1">
    <source>
        <dbReference type="EMBL" id="MFC4022363.1"/>
    </source>
</evidence>
<gene>
    <name evidence="1" type="ORF">ACFOUV_00865</name>
</gene>
<comment type="caution">
    <text evidence="1">The sequence shown here is derived from an EMBL/GenBank/DDBJ whole genome shotgun (WGS) entry which is preliminary data.</text>
</comment>
<reference evidence="2" key="1">
    <citation type="journal article" date="2019" name="Int. J. Syst. Evol. Microbiol.">
        <title>The Global Catalogue of Microorganisms (GCM) 10K type strain sequencing project: providing services to taxonomists for standard genome sequencing and annotation.</title>
        <authorList>
            <consortium name="The Broad Institute Genomics Platform"/>
            <consortium name="The Broad Institute Genome Sequencing Center for Infectious Disease"/>
            <person name="Wu L."/>
            <person name="Ma J."/>
        </authorList>
    </citation>
    <scope>NUCLEOTIDE SEQUENCE [LARGE SCALE GENOMIC DNA]</scope>
    <source>
        <strain evidence="2">IBRC-M 10703</strain>
    </source>
</reference>
<evidence type="ECO:0000313" key="2">
    <source>
        <dbReference type="Proteomes" id="UP001595772"/>
    </source>
</evidence>
<proteinExistence type="predicted"/>
<name>A0ABV8GU64_9BACI</name>
<evidence type="ECO:0008006" key="3">
    <source>
        <dbReference type="Google" id="ProtNLM"/>
    </source>
</evidence>
<dbReference type="Proteomes" id="UP001595772">
    <property type="component" value="Unassembled WGS sequence"/>
</dbReference>